<name>A0AAD3SZ05_NEPGR</name>
<proteinExistence type="predicted"/>
<reference evidence="1" key="1">
    <citation type="submission" date="2023-05" db="EMBL/GenBank/DDBJ databases">
        <title>Nepenthes gracilis genome sequencing.</title>
        <authorList>
            <person name="Fukushima K."/>
        </authorList>
    </citation>
    <scope>NUCLEOTIDE SEQUENCE</scope>
    <source>
        <strain evidence="1">SING2019-196</strain>
    </source>
</reference>
<gene>
    <name evidence="1" type="ORF">Nepgr_021412</name>
</gene>
<protein>
    <submittedName>
        <fullName evidence="1">Uncharacterized protein</fullName>
    </submittedName>
</protein>
<dbReference type="EMBL" id="BSYO01000021">
    <property type="protein sequence ID" value="GMH19571.1"/>
    <property type="molecule type" value="Genomic_DNA"/>
</dbReference>
<evidence type="ECO:0000313" key="2">
    <source>
        <dbReference type="Proteomes" id="UP001279734"/>
    </source>
</evidence>
<sequence>MSCSVADESSVAGVPGDSCEVALDVNCEPLFEIDVHSSVGNADLGLTQIPLPSPDIDSPPGISHGLRVVEAVALDGYVAEDRAHPPTAEPSRSSRAALHLSMSYRLLDFLTAAYAFGVLDESVVVVSIPNLSVEIDPKITPILSKDCRKYGLESNSAGRASPRLFDHLDENHPIMSSGGFVDVVPNPPFVNRLHPLRRLWF</sequence>
<comment type="caution">
    <text evidence="1">The sequence shown here is derived from an EMBL/GenBank/DDBJ whole genome shotgun (WGS) entry which is preliminary data.</text>
</comment>
<organism evidence="1 2">
    <name type="scientific">Nepenthes gracilis</name>
    <name type="common">Slender pitcher plant</name>
    <dbReference type="NCBI Taxonomy" id="150966"/>
    <lineage>
        <taxon>Eukaryota</taxon>
        <taxon>Viridiplantae</taxon>
        <taxon>Streptophyta</taxon>
        <taxon>Embryophyta</taxon>
        <taxon>Tracheophyta</taxon>
        <taxon>Spermatophyta</taxon>
        <taxon>Magnoliopsida</taxon>
        <taxon>eudicotyledons</taxon>
        <taxon>Gunneridae</taxon>
        <taxon>Pentapetalae</taxon>
        <taxon>Caryophyllales</taxon>
        <taxon>Nepenthaceae</taxon>
        <taxon>Nepenthes</taxon>
    </lineage>
</organism>
<evidence type="ECO:0000313" key="1">
    <source>
        <dbReference type="EMBL" id="GMH19571.1"/>
    </source>
</evidence>
<accession>A0AAD3SZ05</accession>
<dbReference type="AlphaFoldDB" id="A0AAD3SZ05"/>
<keyword evidence="2" id="KW-1185">Reference proteome</keyword>
<dbReference type="Proteomes" id="UP001279734">
    <property type="component" value="Unassembled WGS sequence"/>
</dbReference>